<gene>
    <name evidence="1" type="ORF">D8S85_20055</name>
</gene>
<accession>A0A3S9VYJ2</accession>
<organism evidence="1 2">
    <name type="scientific">Butyricimonas faecalis</name>
    <dbReference type="NCBI Taxonomy" id="2093856"/>
    <lineage>
        <taxon>Bacteria</taxon>
        <taxon>Pseudomonadati</taxon>
        <taxon>Bacteroidota</taxon>
        <taxon>Bacteroidia</taxon>
        <taxon>Bacteroidales</taxon>
        <taxon>Odoribacteraceae</taxon>
        <taxon>Butyricimonas</taxon>
    </lineage>
</organism>
<name>A0A3S9VYJ2_9BACT</name>
<dbReference type="InterPro" id="IPR025051">
    <property type="entry name" value="DUF3990"/>
</dbReference>
<dbReference type="AlphaFoldDB" id="A0A3S9VYJ2"/>
<dbReference type="RefSeq" id="WP_106624047.1">
    <property type="nucleotide sequence ID" value="NZ_CP032819.1"/>
</dbReference>
<evidence type="ECO:0000313" key="2">
    <source>
        <dbReference type="Proteomes" id="UP000270673"/>
    </source>
</evidence>
<dbReference type="OrthoDB" id="9813772at2"/>
<proteinExistence type="predicted"/>
<dbReference type="Pfam" id="PF13151">
    <property type="entry name" value="DUF3990"/>
    <property type="match status" value="1"/>
</dbReference>
<reference evidence="1 2" key="1">
    <citation type="submission" date="2018-10" db="EMBL/GenBank/DDBJ databases">
        <title>Butyricimonas faecalis sp. nov., isolated from human faeces and emended description of the genus Butyricimonas.</title>
        <authorList>
            <person name="Le Roy T."/>
            <person name="Van der Smissen P."/>
            <person name="Paquot A."/>
            <person name="Delzenne N."/>
            <person name="Muccioli G."/>
            <person name="Collet J.-F."/>
            <person name="Cani P.D."/>
        </authorList>
    </citation>
    <scope>NUCLEOTIDE SEQUENCE [LARGE SCALE GENOMIC DNA]</scope>
    <source>
        <strain evidence="1 2">H184</strain>
    </source>
</reference>
<dbReference type="Proteomes" id="UP000270673">
    <property type="component" value="Chromosome"/>
</dbReference>
<sequence>MKLYHGSLEIVKEPQIRLANRTLDYGMGFYTTTSEEQAELWVKRKIRERNEKGIVNIYEFDLSSTEKLNVLRFTEPTEEWLDFVMENRTNKDYRHNYDIVHGPVANDRVYAAFALYEGGLLNKQELIQELKTYLLVDQYLFHTKRSLSYLTFLKVKEIFK</sequence>
<protein>
    <submittedName>
        <fullName evidence="1">DUF3990 domain-containing protein</fullName>
    </submittedName>
</protein>
<dbReference type="KEGG" id="buy:D8S85_20055"/>
<keyword evidence="2" id="KW-1185">Reference proteome</keyword>
<evidence type="ECO:0000313" key="1">
    <source>
        <dbReference type="EMBL" id="AZS31616.1"/>
    </source>
</evidence>
<dbReference type="EMBL" id="CP032819">
    <property type="protein sequence ID" value="AZS31616.1"/>
    <property type="molecule type" value="Genomic_DNA"/>
</dbReference>